<keyword evidence="11" id="KW-1185">Reference proteome</keyword>
<evidence type="ECO:0000256" key="8">
    <source>
        <dbReference type="PROSITE-ProRule" id="PRU00703"/>
    </source>
</evidence>
<evidence type="ECO:0000256" key="6">
    <source>
        <dbReference type="ARBA" id="ARBA00032535"/>
    </source>
</evidence>
<keyword evidence="3" id="KW-0479">Metal-binding</keyword>
<evidence type="ECO:0000256" key="3">
    <source>
        <dbReference type="ARBA" id="ARBA00022723"/>
    </source>
</evidence>
<keyword evidence="4 10" id="KW-0378">Hydrolase</keyword>
<comment type="catalytic activity">
    <reaction evidence="7">
        <text>diphosphate + H2O = 2 phosphate + H(+)</text>
        <dbReference type="Rhea" id="RHEA:24576"/>
        <dbReference type="ChEBI" id="CHEBI:15377"/>
        <dbReference type="ChEBI" id="CHEBI:15378"/>
        <dbReference type="ChEBI" id="CHEBI:33019"/>
        <dbReference type="ChEBI" id="CHEBI:43474"/>
        <dbReference type="EC" id="3.6.1.1"/>
    </reaction>
</comment>
<name>A0A6I6D908_9FIRM</name>
<dbReference type="Gene3D" id="3.10.310.20">
    <property type="entry name" value="DHHA2 domain"/>
    <property type="match status" value="1"/>
</dbReference>
<sequence>MKRHNLKTVPVLDEHKRFLGLITIGDVAMIYMDSVGSGKSIEKAPEILKNTLNQKVANIMKTRDLILFEKHETVEEAKKQMLSTRFRNYPVVNEDNRFMGMISRYDLLKMNRKKVILVDHNEKKQAVDGIEEAEIIEIIDHHRVGDLQTMSPILFKNEPVGSCCTLIAEMFLKEDIYINSSIAGLMLSGIISDTMLFKSPTTTNRDTEIAKVLEKASGLNATEWGKQILEKTNRIDKQLDFEIITEDSKEYSSNNILFAISQVETIDRSNLDERKESLIKTMEDTCYKNNYAFMILMVTDIFEEGTELLLAGEESSIAEEAFGPKTSEGKLFLKGVMSRKKQVVPVIYELLRKQSIM</sequence>
<dbReference type="InterPro" id="IPR038763">
    <property type="entry name" value="DHH_sf"/>
</dbReference>
<gene>
    <name evidence="10" type="ORF">SYNTR_0394</name>
</gene>
<dbReference type="FunFam" id="3.90.1640.10:FF:000001">
    <property type="entry name" value="Probable manganese-dependent inorganic pyrophosphatase"/>
    <property type="match status" value="1"/>
</dbReference>
<comment type="cofactor">
    <cofactor evidence="1">
        <name>Mn(2+)</name>
        <dbReference type="ChEBI" id="CHEBI:29035"/>
    </cofactor>
</comment>
<dbReference type="NCBIfam" id="NF011443">
    <property type="entry name" value="PRK14869.1-5"/>
    <property type="match status" value="1"/>
</dbReference>
<evidence type="ECO:0000313" key="10">
    <source>
        <dbReference type="EMBL" id="QGT98987.1"/>
    </source>
</evidence>
<dbReference type="SMART" id="SM00116">
    <property type="entry name" value="CBS"/>
    <property type="match status" value="1"/>
</dbReference>
<dbReference type="GO" id="GO:0005737">
    <property type="term" value="C:cytoplasm"/>
    <property type="evidence" value="ECO:0007669"/>
    <property type="project" value="InterPro"/>
</dbReference>
<proteinExistence type="predicted"/>
<dbReference type="SMART" id="SM01131">
    <property type="entry name" value="DHHA2"/>
    <property type="match status" value="1"/>
</dbReference>
<protein>
    <recommendedName>
        <fullName evidence="2">inorganic diphosphatase</fullName>
        <ecNumber evidence="2">3.6.1.1</ecNumber>
    </recommendedName>
    <alternativeName>
        <fullName evidence="6">Pyrophosphate phospho-hydrolase</fullName>
    </alternativeName>
</protein>
<dbReference type="SUPFAM" id="SSF64182">
    <property type="entry name" value="DHH phosphoesterases"/>
    <property type="match status" value="1"/>
</dbReference>
<dbReference type="PANTHER" id="PTHR12112">
    <property type="entry name" value="BNIP - RELATED"/>
    <property type="match status" value="1"/>
</dbReference>
<dbReference type="SUPFAM" id="SSF54631">
    <property type="entry name" value="CBS-domain pair"/>
    <property type="match status" value="1"/>
</dbReference>
<dbReference type="Pfam" id="PF02833">
    <property type="entry name" value="DHHA2"/>
    <property type="match status" value="1"/>
</dbReference>
<dbReference type="EC" id="3.6.1.1" evidence="2"/>
<dbReference type="InterPro" id="IPR001667">
    <property type="entry name" value="DDH_dom"/>
</dbReference>
<dbReference type="InterPro" id="IPR000644">
    <property type="entry name" value="CBS_dom"/>
</dbReference>
<dbReference type="Gene3D" id="3.90.1640.10">
    <property type="entry name" value="inorganic pyrophosphatase (n-terminal core)"/>
    <property type="match status" value="1"/>
</dbReference>
<feature type="domain" description="CBS" evidence="9">
    <location>
        <begin position="60"/>
        <end position="118"/>
    </location>
</feature>
<dbReference type="CDD" id="cd04597">
    <property type="entry name" value="CBS_pair_inorgPPase"/>
    <property type="match status" value="1"/>
</dbReference>
<dbReference type="InterPro" id="IPR038222">
    <property type="entry name" value="DHHA2_dom_sf"/>
</dbReference>
<evidence type="ECO:0000313" key="11">
    <source>
        <dbReference type="Proteomes" id="UP000426444"/>
    </source>
</evidence>
<organism evidence="10 11">
    <name type="scientific">Candidatus Syntrophocurvum alkaliphilum</name>
    <dbReference type="NCBI Taxonomy" id="2293317"/>
    <lineage>
        <taxon>Bacteria</taxon>
        <taxon>Bacillati</taxon>
        <taxon>Bacillota</taxon>
        <taxon>Clostridia</taxon>
        <taxon>Eubacteriales</taxon>
        <taxon>Syntrophomonadaceae</taxon>
        <taxon>Candidatus Syntrophocurvum</taxon>
    </lineage>
</organism>
<reference evidence="11" key="1">
    <citation type="journal article" date="2019" name="Microbiology">
        <title>Complete Genome Sequence of an Uncultured Bacterium of the Candidate Phylum Bipolaricaulota.</title>
        <authorList>
            <person name="Kadnikov V.V."/>
            <person name="Mardanov A.V."/>
            <person name="Beletsky A.V."/>
            <person name="Frank Y.A."/>
            <person name="Karnachuk O.V."/>
            <person name="Ravin N.V."/>
        </authorList>
    </citation>
    <scope>NUCLEOTIDE SEQUENCE [LARGE SCALE GENOMIC DNA]</scope>
</reference>
<dbReference type="Pfam" id="PF01368">
    <property type="entry name" value="DHH"/>
    <property type="match status" value="1"/>
</dbReference>
<keyword evidence="8" id="KW-0129">CBS domain</keyword>
<dbReference type="Proteomes" id="UP000426444">
    <property type="component" value="Chromosome"/>
</dbReference>
<evidence type="ECO:0000256" key="5">
    <source>
        <dbReference type="ARBA" id="ARBA00023211"/>
    </source>
</evidence>
<evidence type="ECO:0000259" key="9">
    <source>
        <dbReference type="PROSITE" id="PS51371"/>
    </source>
</evidence>
<dbReference type="AlphaFoldDB" id="A0A6I6D908"/>
<evidence type="ECO:0000256" key="7">
    <source>
        <dbReference type="ARBA" id="ARBA00047820"/>
    </source>
</evidence>
<dbReference type="KEGG" id="salq:SYNTR_0394"/>
<dbReference type="Pfam" id="PF00571">
    <property type="entry name" value="CBS"/>
    <property type="match status" value="2"/>
</dbReference>
<dbReference type="PANTHER" id="PTHR12112:SF22">
    <property type="entry name" value="MANGANESE-DEPENDENT INORGANIC PYROPHOSPHATASE-RELATED"/>
    <property type="match status" value="1"/>
</dbReference>
<evidence type="ECO:0000256" key="1">
    <source>
        <dbReference type="ARBA" id="ARBA00001936"/>
    </source>
</evidence>
<accession>A0A6I6D908</accession>
<dbReference type="InterPro" id="IPR004097">
    <property type="entry name" value="DHHA2"/>
</dbReference>
<dbReference type="PROSITE" id="PS51371">
    <property type="entry name" value="CBS"/>
    <property type="match status" value="1"/>
</dbReference>
<dbReference type="GO" id="GO:0046872">
    <property type="term" value="F:metal ion binding"/>
    <property type="evidence" value="ECO:0007669"/>
    <property type="project" value="UniProtKB-KW"/>
</dbReference>
<dbReference type="InterPro" id="IPR046342">
    <property type="entry name" value="CBS_dom_sf"/>
</dbReference>
<dbReference type="NCBIfam" id="NF011449">
    <property type="entry name" value="PRK14869.2-5"/>
    <property type="match status" value="1"/>
</dbReference>
<dbReference type="GO" id="GO:0004427">
    <property type="term" value="F:inorganic diphosphate phosphatase activity"/>
    <property type="evidence" value="ECO:0007669"/>
    <property type="project" value="UniProtKB-EC"/>
</dbReference>
<evidence type="ECO:0000256" key="2">
    <source>
        <dbReference type="ARBA" id="ARBA00012146"/>
    </source>
</evidence>
<dbReference type="EMBL" id="CP046457">
    <property type="protein sequence ID" value="QGT98987.1"/>
    <property type="molecule type" value="Genomic_DNA"/>
</dbReference>
<evidence type="ECO:0000256" key="4">
    <source>
        <dbReference type="ARBA" id="ARBA00022801"/>
    </source>
</evidence>
<keyword evidence="5" id="KW-0464">Manganese</keyword>